<dbReference type="GO" id="GO:0042602">
    <property type="term" value="F:riboflavin reductase (NADPH) activity"/>
    <property type="evidence" value="ECO:0007669"/>
    <property type="project" value="TreeGrafter"/>
</dbReference>
<evidence type="ECO:0000256" key="2">
    <source>
        <dbReference type="ARBA" id="ARBA00023002"/>
    </source>
</evidence>
<evidence type="ECO:0000313" key="5">
    <source>
        <dbReference type="Proteomes" id="UP000182063"/>
    </source>
</evidence>
<evidence type="ECO:0000256" key="1">
    <source>
        <dbReference type="ARBA" id="ARBA00008898"/>
    </source>
</evidence>
<evidence type="ECO:0000259" key="3">
    <source>
        <dbReference type="SMART" id="SM00903"/>
    </source>
</evidence>
<dbReference type="Gene3D" id="2.30.110.10">
    <property type="entry name" value="Electron Transport, Fmn-binding Protein, Chain A"/>
    <property type="match status" value="1"/>
</dbReference>
<dbReference type="PANTHER" id="PTHR30466">
    <property type="entry name" value="FLAVIN REDUCTASE"/>
    <property type="match status" value="1"/>
</dbReference>
<dbReference type="InterPro" id="IPR012349">
    <property type="entry name" value="Split_barrel_FMN-bd"/>
</dbReference>
<dbReference type="OrthoDB" id="9792858at2"/>
<organism evidence="4 5">
    <name type="scientific">Tardibacter chloracetimidivorans</name>
    <dbReference type="NCBI Taxonomy" id="1921510"/>
    <lineage>
        <taxon>Bacteria</taxon>
        <taxon>Pseudomonadati</taxon>
        <taxon>Pseudomonadota</taxon>
        <taxon>Alphaproteobacteria</taxon>
        <taxon>Sphingomonadales</taxon>
        <taxon>Sphingomonadaceae</taxon>
        <taxon>Tardibacter</taxon>
    </lineage>
</organism>
<dbReference type="EMBL" id="CP018221">
    <property type="protein sequence ID" value="API60841.1"/>
    <property type="molecule type" value="Genomic_DNA"/>
</dbReference>
<keyword evidence="2" id="KW-0560">Oxidoreductase</keyword>
<dbReference type="Pfam" id="PF01613">
    <property type="entry name" value="Flavin_Reduct"/>
    <property type="match status" value="1"/>
</dbReference>
<dbReference type="GO" id="GO:0010181">
    <property type="term" value="F:FMN binding"/>
    <property type="evidence" value="ECO:0007669"/>
    <property type="project" value="InterPro"/>
</dbReference>
<dbReference type="RefSeq" id="WP_072598497.1">
    <property type="nucleotide sequence ID" value="NZ_CP018221.1"/>
</dbReference>
<reference evidence="5" key="1">
    <citation type="submission" date="2016-11" db="EMBL/GenBank/DDBJ databases">
        <title>Complete Genome Sequence of alachlor-degrading Sphingomonas sp. strain JJ-A5.</title>
        <authorList>
            <person name="Lee H."/>
            <person name="Ka J.-O."/>
        </authorList>
    </citation>
    <scope>NUCLEOTIDE SEQUENCE [LARGE SCALE GENOMIC DNA]</scope>
    <source>
        <strain evidence="5">JJ-A5</strain>
    </source>
</reference>
<dbReference type="InterPro" id="IPR050268">
    <property type="entry name" value="NADH-dep_flavin_reductase"/>
</dbReference>
<gene>
    <name evidence="4" type="ORF">BSL82_17415</name>
</gene>
<feature type="domain" description="Flavin reductase like" evidence="3">
    <location>
        <begin position="14"/>
        <end position="157"/>
    </location>
</feature>
<dbReference type="KEGG" id="sphj:BSL82_17415"/>
<dbReference type="SMART" id="SM00903">
    <property type="entry name" value="Flavin_Reduct"/>
    <property type="match status" value="1"/>
</dbReference>
<proteinExistence type="inferred from homology"/>
<dbReference type="AlphaFoldDB" id="A0A1L3ZYY0"/>
<dbReference type="PANTHER" id="PTHR30466:SF11">
    <property type="entry name" value="FLAVIN-DEPENDENT MONOOXYGENASE, REDUCTASE SUBUNIT HSAB"/>
    <property type="match status" value="1"/>
</dbReference>
<dbReference type="InterPro" id="IPR002563">
    <property type="entry name" value="Flavin_Rdtase-like_dom"/>
</dbReference>
<dbReference type="GO" id="GO:0004497">
    <property type="term" value="F:monooxygenase activity"/>
    <property type="evidence" value="ECO:0007669"/>
    <property type="project" value="UniProtKB-KW"/>
</dbReference>
<sequence>MAISIDSATFRRVLGHYPTGVCAITAMENDRPVGMIVGTFTSVSLAPPLVAFFPDRKSRSWQRIRAVGRFCVNVLGADQLHLCQALASGGDDKFSAIRWTINEFGLPILDDVIAWILCDLHAVHETGDHDIALGHVRMLDVESSKKPLIFCKGGYGKLEWATPPSSVRAAAGAK</sequence>
<dbReference type="Proteomes" id="UP000182063">
    <property type="component" value="Chromosome"/>
</dbReference>
<protein>
    <submittedName>
        <fullName evidence="4">Monooxygenase</fullName>
    </submittedName>
</protein>
<dbReference type="SUPFAM" id="SSF50475">
    <property type="entry name" value="FMN-binding split barrel"/>
    <property type="match status" value="1"/>
</dbReference>
<keyword evidence="5" id="KW-1185">Reference proteome</keyword>
<evidence type="ECO:0000313" key="4">
    <source>
        <dbReference type="EMBL" id="API60841.1"/>
    </source>
</evidence>
<accession>A0A1L3ZYY0</accession>
<keyword evidence="4" id="KW-0503">Monooxygenase</keyword>
<name>A0A1L3ZYY0_9SPHN</name>
<dbReference type="STRING" id="1921510.BSL82_17415"/>
<comment type="similarity">
    <text evidence="1">Belongs to the non-flavoprotein flavin reductase family.</text>
</comment>